<protein>
    <submittedName>
        <fullName evidence="2">Uncharacterized protein</fullName>
    </submittedName>
</protein>
<keyword evidence="1" id="KW-1185">Reference proteome</keyword>
<dbReference type="Proteomes" id="UP000887565">
    <property type="component" value="Unplaced"/>
</dbReference>
<dbReference type="WBParaSite" id="nRc.2.0.1.t10688-RA">
    <property type="protein sequence ID" value="nRc.2.0.1.t10688-RA"/>
    <property type="gene ID" value="nRc.2.0.1.g10688"/>
</dbReference>
<evidence type="ECO:0000313" key="1">
    <source>
        <dbReference type="Proteomes" id="UP000887565"/>
    </source>
</evidence>
<organism evidence="1 2">
    <name type="scientific">Romanomermis culicivorax</name>
    <name type="common">Nematode worm</name>
    <dbReference type="NCBI Taxonomy" id="13658"/>
    <lineage>
        <taxon>Eukaryota</taxon>
        <taxon>Metazoa</taxon>
        <taxon>Ecdysozoa</taxon>
        <taxon>Nematoda</taxon>
        <taxon>Enoplea</taxon>
        <taxon>Dorylaimia</taxon>
        <taxon>Mermithida</taxon>
        <taxon>Mermithoidea</taxon>
        <taxon>Mermithidae</taxon>
        <taxon>Romanomermis</taxon>
    </lineage>
</organism>
<dbReference type="AlphaFoldDB" id="A0A915IA89"/>
<name>A0A915IA89_ROMCU</name>
<evidence type="ECO:0000313" key="2">
    <source>
        <dbReference type="WBParaSite" id="nRc.2.0.1.t10688-RA"/>
    </source>
</evidence>
<proteinExistence type="predicted"/>
<sequence length="67" mass="7655">MISPSEGCTFNVKDHGVFLFGVEPTVVRFLQVLAQLNRLNYTTGRKVNHNQCCFVMWEQCMHTSYGA</sequence>
<reference evidence="2" key="1">
    <citation type="submission" date="2022-11" db="UniProtKB">
        <authorList>
            <consortium name="WormBaseParasite"/>
        </authorList>
    </citation>
    <scope>IDENTIFICATION</scope>
</reference>
<accession>A0A915IA89</accession>